<dbReference type="InterPro" id="IPR000182">
    <property type="entry name" value="GNAT_dom"/>
</dbReference>
<dbReference type="PANTHER" id="PTHR43072">
    <property type="entry name" value="N-ACETYLTRANSFERASE"/>
    <property type="match status" value="1"/>
</dbReference>
<comment type="caution">
    <text evidence="2">The sequence shown here is derived from an EMBL/GenBank/DDBJ whole genome shotgun (WGS) entry which is preliminary data.</text>
</comment>
<feature type="domain" description="N-acetyltransferase" evidence="1">
    <location>
        <begin position="1"/>
        <end position="146"/>
    </location>
</feature>
<dbReference type="Pfam" id="PF00583">
    <property type="entry name" value="Acetyltransf_1"/>
    <property type="match status" value="1"/>
</dbReference>
<accession>A0ABW6XJH8</accession>
<organism evidence="2 3">
    <name type="scientific">Streptomyces flavochromogenes</name>
    <dbReference type="NCBI Taxonomy" id="68199"/>
    <lineage>
        <taxon>Bacteria</taxon>
        <taxon>Bacillati</taxon>
        <taxon>Actinomycetota</taxon>
        <taxon>Actinomycetes</taxon>
        <taxon>Kitasatosporales</taxon>
        <taxon>Streptomycetaceae</taxon>
        <taxon>Streptomyces</taxon>
    </lineage>
</organism>
<dbReference type="RefSeq" id="WP_030325022.1">
    <property type="nucleotide sequence ID" value="NZ_JBIBDZ010000001.1"/>
</dbReference>
<dbReference type="InterPro" id="IPR016181">
    <property type="entry name" value="Acyl_CoA_acyltransferase"/>
</dbReference>
<keyword evidence="2" id="KW-0012">Acyltransferase</keyword>
<name>A0ABW6XJH8_9ACTN</name>
<dbReference type="PROSITE" id="PS51186">
    <property type="entry name" value="GNAT"/>
    <property type="match status" value="1"/>
</dbReference>
<evidence type="ECO:0000313" key="3">
    <source>
        <dbReference type="Proteomes" id="UP001602370"/>
    </source>
</evidence>
<dbReference type="EC" id="2.3.-.-" evidence="2"/>
<keyword evidence="3" id="KW-1185">Reference proteome</keyword>
<gene>
    <name evidence="2" type="ORF">ACFY8C_04725</name>
</gene>
<dbReference type="Proteomes" id="UP001602370">
    <property type="component" value="Unassembled WGS sequence"/>
</dbReference>
<evidence type="ECO:0000313" key="2">
    <source>
        <dbReference type="EMBL" id="MFF5917634.1"/>
    </source>
</evidence>
<protein>
    <submittedName>
        <fullName evidence="2">GNAT family N-acetyltransferase</fullName>
        <ecNumber evidence="2">2.3.-.-</ecNumber>
    </submittedName>
</protein>
<sequence>MEIRRAATVAELLAAGHLYDDPPREDWAARFLAAPGHLMLIAYAEDGFPAGFVSGIEMLHPDKGAEMCLYELSVDEGHRRRGTGRALTEALLAAARERGCRGAWVGVDTDNDPALATYRAAGSVDEGVFAMLGWPLDDVETEAPDGVSG</sequence>
<dbReference type="Gene3D" id="3.40.630.30">
    <property type="match status" value="1"/>
</dbReference>
<dbReference type="EMBL" id="JBIBDZ010000001">
    <property type="protein sequence ID" value="MFF5917634.1"/>
    <property type="molecule type" value="Genomic_DNA"/>
</dbReference>
<dbReference type="GO" id="GO:0016746">
    <property type="term" value="F:acyltransferase activity"/>
    <property type="evidence" value="ECO:0007669"/>
    <property type="project" value="UniProtKB-KW"/>
</dbReference>
<evidence type="ECO:0000259" key="1">
    <source>
        <dbReference type="PROSITE" id="PS51186"/>
    </source>
</evidence>
<keyword evidence="2" id="KW-0808">Transferase</keyword>
<dbReference type="SUPFAM" id="SSF55729">
    <property type="entry name" value="Acyl-CoA N-acyltransferases (Nat)"/>
    <property type="match status" value="1"/>
</dbReference>
<reference evidence="2 3" key="1">
    <citation type="submission" date="2024-10" db="EMBL/GenBank/DDBJ databases">
        <title>The Natural Products Discovery Center: Release of the First 8490 Sequenced Strains for Exploring Actinobacteria Biosynthetic Diversity.</title>
        <authorList>
            <person name="Kalkreuter E."/>
            <person name="Kautsar S.A."/>
            <person name="Yang D."/>
            <person name="Bader C.D."/>
            <person name="Teijaro C.N."/>
            <person name="Fluegel L."/>
            <person name="Davis C.M."/>
            <person name="Simpson J.R."/>
            <person name="Lauterbach L."/>
            <person name="Steele A.D."/>
            <person name="Gui C."/>
            <person name="Meng S."/>
            <person name="Li G."/>
            <person name="Viehrig K."/>
            <person name="Ye F."/>
            <person name="Su P."/>
            <person name="Kiefer A.F."/>
            <person name="Nichols A."/>
            <person name="Cepeda A.J."/>
            <person name="Yan W."/>
            <person name="Fan B."/>
            <person name="Jiang Y."/>
            <person name="Adhikari A."/>
            <person name="Zheng C.-J."/>
            <person name="Schuster L."/>
            <person name="Cowan T.M."/>
            <person name="Smanski M.J."/>
            <person name="Chevrette M.G."/>
            <person name="De Carvalho L.P.S."/>
            <person name="Shen B."/>
        </authorList>
    </citation>
    <scope>NUCLEOTIDE SEQUENCE [LARGE SCALE GENOMIC DNA]</scope>
    <source>
        <strain evidence="2 3">NPDC012605</strain>
    </source>
</reference>
<proteinExistence type="predicted"/>